<reference evidence="3 4" key="1">
    <citation type="submission" date="2019-02" db="EMBL/GenBank/DDBJ databases">
        <title>Hansschlegelia quercus sp. nov., a novel methylotrophic bacterium from buds of oak (Quercus robur L.).</title>
        <authorList>
            <person name="Agafonova N.V."/>
            <person name="Kaparullina E.N."/>
            <person name="Grouzdev D.S."/>
            <person name="Doronina N.V."/>
        </authorList>
    </citation>
    <scope>NUCLEOTIDE SEQUENCE [LARGE SCALE GENOMIC DNA]</scope>
    <source>
        <strain evidence="3 4">Dub</strain>
    </source>
</reference>
<proteinExistence type="predicted"/>
<dbReference type="Pfam" id="PF00563">
    <property type="entry name" value="EAL"/>
    <property type="match status" value="1"/>
</dbReference>
<sequence length="573" mass="61172">MAEAKRRPEPDAPVEWPLDDLLTAIGEAAYVWDVASDRLRWTPGAREVLGLSASAAIDSASGYAAVIDPDALTTRREAVFGADQLDRGKGVAFEIEYPLSSGPRGQRLWVQDRGRWNAGPNGEPVTVIGVVRRLGARYESAAQAAMLSRFDPLTGQLARARLIEVAGATLSSAQRLQGSCALVLASITNLGAINESYGHDVGDFVIVETSRRLKAAMRGADALGRFSTSTFGIVLQDCDRADLDVALRRLASAMHDAPAMTPVGPVAVRIAVGAVVAPRHARDTVEMTARAREALRHAATTAASVSIYAPDPEREAKRRANMRRADELIGALNDRRVRLALQPVFRSGVRVPVWSEALVRVVKEDGGIVAGGPLAEAAEAVGLIHMLDRRVLDLALAYLAEKPEARIALNVSAATTGDMTWFDALGAWLSLRPDLAPRLMVEITETAAIADIAVTARFVADLRTLGVRVAIDDFGTGHTSFKALKELAIDLVKIDGSFVRDMATSHDSEAFVRALLALSRELGFETVAEQVETEAEAAMLEALGADYLQGDLLAPAALVEEPEEPAASASKQG</sequence>
<dbReference type="PANTHER" id="PTHR33121">
    <property type="entry name" value="CYCLIC DI-GMP PHOSPHODIESTERASE PDEF"/>
    <property type="match status" value="1"/>
</dbReference>
<dbReference type="Gene3D" id="3.30.70.270">
    <property type="match status" value="1"/>
</dbReference>
<dbReference type="Proteomes" id="UP000291613">
    <property type="component" value="Unassembled WGS sequence"/>
</dbReference>
<keyword evidence="4" id="KW-1185">Reference proteome</keyword>
<dbReference type="CDD" id="cd01949">
    <property type="entry name" value="GGDEF"/>
    <property type="match status" value="1"/>
</dbReference>
<dbReference type="InterPro" id="IPR050706">
    <property type="entry name" value="Cyclic-di-GMP_PDE-like"/>
</dbReference>
<name>A0A4Q9GA13_9HYPH</name>
<evidence type="ECO:0000259" key="1">
    <source>
        <dbReference type="PROSITE" id="PS50883"/>
    </source>
</evidence>
<dbReference type="RefSeq" id="WP_131004564.1">
    <property type="nucleotide sequence ID" value="NZ_JBHSZR010000006.1"/>
</dbReference>
<dbReference type="Gene3D" id="3.20.20.450">
    <property type="entry name" value="EAL domain"/>
    <property type="match status" value="1"/>
</dbReference>
<dbReference type="SUPFAM" id="SSF55785">
    <property type="entry name" value="PYP-like sensor domain (PAS domain)"/>
    <property type="match status" value="1"/>
</dbReference>
<protein>
    <submittedName>
        <fullName evidence="3">GGDEF and EAL domain-containing protein</fullName>
    </submittedName>
</protein>
<evidence type="ECO:0000313" key="3">
    <source>
        <dbReference type="EMBL" id="TBN47646.1"/>
    </source>
</evidence>
<dbReference type="InterPro" id="IPR035965">
    <property type="entry name" value="PAS-like_dom_sf"/>
</dbReference>
<organism evidence="3 4">
    <name type="scientific">Hansschlegelia quercus</name>
    <dbReference type="NCBI Taxonomy" id="2528245"/>
    <lineage>
        <taxon>Bacteria</taxon>
        <taxon>Pseudomonadati</taxon>
        <taxon>Pseudomonadota</taxon>
        <taxon>Alphaproteobacteria</taxon>
        <taxon>Hyphomicrobiales</taxon>
        <taxon>Methylopilaceae</taxon>
        <taxon>Hansschlegelia</taxon>
    </lineage>
</organism>
<feature type="domain" description="GGDEF" evidence="2">
    <location>
        <begin position="178"/>
        <end position="312"/>
    </location>
</feature>
<comment type="caution">
    <text evidence="3">The sequence shown here is derived from an EMBL/GenBank/DDBJ whole genome shotgun (WGS) entry which is preliminary data.</text>
</comment>
<dbReference type="CDD" id="cd01948">
    <property type="entry name" value="EAL"/>
    <property type="match status" value="1"/>
</dbReference>
<dbReference type="Gene3D" id="3.30.450.20">
    <property type="entry name" value="PAS domain"/>
    <property type="match status" value="1"/>
</dbReference>
<evidence type="ECO:0000259" key="2">
    <source>
        <dbReference type="PROSITE" id="PS50887"/>
    </source>
</evidence>
<dbReference type="SUPFAM" id="SSF141868">
    <property type="entry name" value="EAL domain-like"/>
    <property type="match status" value="1"/>
</dbReference>
<dbReference type="EMBL" id="SIUB01000010">
    <property type="protein sequence ID" value="TBN47646.1"/>
    <property type="molecule type" value="Genomic_DNA"/>
</dbReference>
<gene>
    <name evidence="3" type="ORF">EYR15_15950</name>
</gene>
<dbReference type="PROSITE" id="PS50887">
    <property type="entry name" value="GGDEF"/>
    <property type="match status" value="1"/>
</dbReference>
<dbReference type="InterPro" id="IPR000160">
    <property type="entry name" value="GGDEF_dom"/>
</dbReference>
<dbReference type="InterPro" id="IPR043128">
    <property type="entry name" value="Rev_trsase/Diguanyl_cyclase"/>
</dbReference>
<dbReference type="InterPro" id="IPR001633">
    <property type="entry name" value="EAL_dom"/>
</dbReference>
<dbReference type="SMART" id="SM00052">
    <property type="entry name" value="EAL"/>
    <property type="match status" value="1"/>
</dbReference>
<dbReference type="SUPFAM" id="SSF55073">
    <property type="entry name" value="Nucleotide cyclase"/>
    <property type="match status" value="1"/>
</dbReference>
<dbReference type="SMART" id="SM00267">
    <property type="entry name" value="GGDEF"/>
    <property type="match status" value="1"/>
</dbReference>
<dbReference type="OrthoDB" id="9814202at2"/>
<feature type="domain" description="EAL" evidence="1">
    <location>
        <begin position="321"/>
        <end position="570"/>
    </location>
</feature>
<dbReference type="InterPro" id="IPR029787">
    <property type="entry name" value="Nucleotide_cyclase"/>
</dbReference>
<dbReference type="PANTHER" id="PTHR33121:SF79">
    <property type="entry name" value="CYCLIC DI-GMP PHOSPHODIESTERASE PDED-RELATED"/>
    <property type="match status" value="1"/>
</dbReference>
<dbReference type="Pfam" id="PF00990">
    <property type="entry name" value="GGDEF"/>
    <property type="match status" value="1"/>
</dbReference>
<dbReference type="GO" id="GO:0071111">
    <property type="term" value="F:cyclic-guanylate-specific phosphodiesterase activity"/>
    <property type="evidence" value="ECO:0007669"/>
    <property type="project" value="InterPro"/>
</dbReference>
<dbReference type="AlphaFoldDB" id="A0A4Q9GA13"/>
<accession>A0A4Q9GA13</accession>
<evidence type="ECO:0000313" key="4">
    <source>
        <dbReference type="Proteomes" id="UP000291613"/>
    </source>
</evidence>
<dbReference type="NCBIfam" id="TIGR00254">
    <property type="entry name" value="GGDEF"/>
    <property type="match status" value="1"/>
</dbReference>
<dbReference type="PROSITE" id="PS50883">
    <property type="entry name" value="EAL"/>
    <property type="match status" value="1"/>
</dbReference>
<dbReference type="InterPro" id="IPR035919">
    <property type="entry name" value="EAL_sf"/>
</dbReference>